<comment type="caution">
    <text evidence="3">The sequence shown here is derived from an EMBL/GenBank/DDBJ whole genome shotgun (WGS) entry which is preliminary data.</text>
</comment>
<organism evidence="3 4">
    <name type="scientific">Nesterenkonia sandarakina</name>
    <dbReference type="NCBI Taxonomy" id="272918"/>
    <lineage>
        <taxon>Bacteria</taxon>
        <taxon>Bacillati</taxon>
        <taxon>Actinomycetota</taxon>
        <taxon>Actinomycetes</taxon>
        <taxon>Micrococcales</taxon>
        <taxon>Micrococcaceae</taxon>
        <taxon>Nesterenkonia</taxon>
    </lineage>
</organism>
<dbReference type="RefSeq" id="WP_106123062.1">
    <property type="nucleotide sequence ID" value="NZ_PVTY01000009.1"/>
</dbReference>
<dbReference type="EMBL" id="PVTY01000009">
    <property type="protein sequence ID" value="PRZ15139.1"/>
    <property type="molecule type" value="Genomic_DNA"/>
</dbReference>
<name>A0A2T0YJC1_9MICC</name>
<feature type="coiled-coil region" evidence="1">
    <location>
        <begin position="232"/>
        <end position="266"/>
    </location>
</feature>
<dbReference type="AlphaFoldDB" id="A0A2T0YJC1"/>
<protein>
    <submittedName>
        <fullName evidence="3">Uncharacterized protein</fullName>
    </submittedName>
</protein>
<accession>A0A2T0YJC1</accession>
<keyword evidence="1" id="KW-0175">Coiled coil</keyword>
<feature type="compositionally biased region" description="Acidic residues" evidence="2">
    <location>
        <begin position="603"/>
        <end position="621"/>
    </location>
</feature>
<evidence type="ECO:0000313" key="4">
    <source>
        <dbReference type="Proteomes" id="UP000238217"/>
    </source>
</evidence>
<evidence type="ECO:0000313" key="3">
    <source>
        <dbReference type="EMBL" id="PRZ15139.1"/>
    </source>
</evidence>
<proteinExistence type="predicted"/>
<evidence type="ECO:0000256" key="1">
    <source>
        <dbReference type="SAM" id="Coils"/>
    </source>
</evidence>
<reference evidence="3 4" key="1">
    <citation type="submission" date="2018-03" db="EMBL/GenBank/DDBJ databases">
        <title>Comparative analysis of microorganisms from saline springs in Andes Mountain Range, Colombia.</title>
        <authorList>
            <person name="Rubin E."/>
        </authorList>
    </citation>
    <scope>NUCLEOTIDE SEQUENCE [LARGE SCALE GENOMIC DNA]</scope>
    <source>
        <strain evidence="3 4">CG 35</strain>
    </source>
</reference>
<keyword evidence="4" id="KW-1185">Reference proteome</keyword>
<evidence type="ECO:0000256" key="2">
    <source>
        <dbReference type="SAM" id="MobiDB-lite"/>
    </source>
</evidence>
<feature type="region of interest" description="Disordered" evidence="2">
    <location>
        <begin position="596"/>
        <end position="621"/>
    </location>
</feature>
<dbReference type="Proteomes" id="UP000238217">
    <property type="component" value="Unassembled WGS sequence"/>
</dbReference>
<sequence length="621" mass="70680">MTETLSGNDDQAIQILVLQPGVNRLTDAHLGEITDLVSAQVSFTWRGDPGTLTITTYKDSPSVAKLNGDVELQVMLRDPRREIDHQWRQVVNARFVVDLDSEDRADEANTITFTCPNSATLLNKTKIHRSTGAARLNNDYDRAKSDYQEAQREYERPLKAFGEQARALQRLHRFPRVGTYAYFGVAWLNRSREIRRGALASNAARNGKLYWWNGGKWRALSDARWPVMKSELRELGVEVARNRRRMDAARRRYQRAERAQRETSRDGVRRFYNATPGRALSELWIEEVRRQRDEYQVTMHHDAMNLLGVRRSWTNTHDSNGQWWPLSTRSDFEVPLGGGLLDAILDLEERGKLDWQMRGRTLDLTRPRKLEVDQSTRVNLLLGRPITEAPDRGSRMEHFSVACVVGGDGYSRMIPYNVPVETAWGRFVGTIREPESVDVASARDLTYAARRAGSARFRRESTLSLTIGQADPIPMIDFQPGHWIGVWDHEGERTRRQVDSIVLSWAPDAPMTAVVTLDTRFRRREISFAKTMSKTLGGVDHMQGHIPLNPALEPPVRFDVPGFAPPIVEIQSTVQFDPLEGRPWIALSALWEDVGIPEPTDPTVDEDELLDETPDDPDGID</sequence>
<dbReference type="OrthoDB" id="3412323at2"/>
<gene>
    <name evidence="3" type="ORF">BCL67_10960</name>
</gene>